<gene>
    <name evidence="1" type="ORF">GPM918_LOCUS32331</name>
    <name evidence="2" type="ORF">SRO942_LOCUS32996</name>
</gene>
<sequence length="82" mass="8712">MVNTTQDVTIANDSDGHGVSFINVPGEIYLAESAGKVIKYPSDATSGTIVGVRLSQPSGVFVDQCDNIYVTDIAQHRIAKKS</sequence>
<evidence type="ECO:0000313" key="2">
    <source>
        <dbReference type="EMBL" id="CAF4275879.1"/>
    </source>
</evidence>
<reference evidence="1" key="1">
    <citation type="submission" date="2021-02" db="EMBL/GenBank/DDBJ databases">
        <authorList>
            <person name="Nowell W R."/>
        </authorList>
    </citation>
    <scope>NUCLEOTIDE SEQUENCE</scope>
</reference>
<evidence type="ECO:0008006" key="4">
    <source>
        <dbReference type="Google" id="ProtNLM"/>
    </source>
</evidence>
<dbReference type="InterPro" id="IPR011042">
    <property type="entry name" value="6-blade_b-propeller_TolB-like"/>
</dbReference>
<name>A0A815JTZ6_9BILA</name>
<evidence type="ECO:0000313" key="1">
    <source>
        <dbReference type="EMBL" id="CAF1381085.1"/>
    </source>
</evidence>
<dbReference type="AlphaFoldDB" id="A0A815JTZ6"/>
<dbReference type="Proteomes" id="UP000663829">
    <property type="component" value="Unassembled WGS sequence"/>
</dbReference>
<organism evidence="1 3">
    <name type="scientific">Didymodactylos carnosus</name>
    <dbReference type="NCBI Taxonomy" id="1234261"/>
    <lineage>
        <taxon>Eukaryota</taxon>
        <taxon>Metazoa</taxon>
        <taxon>Spiralia</taxon>
        <taxon>Gnathifera</taxon>
        <taxon>Rotifera</taxon>
        <taxon>Eurotatoria</taxon>
        <taxon>Bdelloidea</taxon>
        <taxon>Philodinida</taxon>
        <taxon>Philodinidae</taxon>
        <taxon>Didymodactylos</taxon>
    </lineage>
</organism>
<dbReference type="Gene3D" id="2.120.10.30">
    <property type="entry name" value="TolB, C-terminal domain"/>
    <property type="match status" value="1"/>
</dbReference>
<comment type="caution">
    <text evidence="1">The sequence shown here is derived from an EMBL/GenBank/DDBJ whole genome shotgun (WGS) entry which is preliminary data.</text>
</comment>
<evidence type="ECO:0000313" key="3">
    <source>
        <dbReference type="Proteomes" id="UP000663829"/>
    </source>
</evidence>
<protein>
    <recommendedName>
        <fullName evidence="4">NHL repeat-containing protein</fullName>
    </recommendedName>
</protein>
<dbReference type="Proteomes" id="UP000681722">
    <property type="component" value="Unassembled WGS sequence"/>
</dbReference>
<dbReference type="SUPFAM" id="SSF101898">
    <property type="entry name" value="NHL repeat"/>
    <property type="match status" value="1"/>
</dbReference>
<dbReference type="OrthoDB" id="9987040at2759"/>
<dbReference type="EMBL" id="CAJOBC010081478">
    <property type="protein sequence ID" value="CAF4275879.1"/>
    <property type="molecule type" value="Genomic_DNA"/>
</dbReference>
<accession>A0A815JTZ6</accession>
<dbReference type="EMBL" id="CAJNOQ010016447">
    <property type="protein sequence ID" value="CAF1381085.1"/>
    <property type="molecule type" value="Genomic_DNA"/>
</dbReference>
<proteinExistence type="predicted"/>
<keyword evidence="3" id="KW-1185">Reference proteome</keyword>